<sequence length="573" mass="66042">MAQQEPVVDPFICFPIEIMNAIVYDLSLKQCLECMAVCRRWRDGIILWTMDQFKSLRLSQYKLDNVPHSDMRIGQLVHEIVISRYTGNHQTCLDELVKAFNPSRLQSLVLSGVRLNIGHFTGSVSMRQLGHHLRYLQLEEAWGTADIFSVLGCCPRLTHFSLLYGHSKETRLVNNNQLETQYPYLQCVNLGKTFDLDNLVAFAQQCPQLNSLRITWPRHGTLDVGRLLQVCPFLEYFSVGLYIQPRHDPWWAQKISANTNRLVSSPTLREFAIDVCQYEAFSQALSVINMQLESLVLLRFGEFIIRGGNFNNVDMLQNQPSIHIPSSAPLEELVFITESGDVSIDLVLVPLLESCQQLRRVSVTCWDIMTSHLPDRYCYALGHCLPHLHHLCLHLAQDNPHQVVNLLQAIDHHGIPLEKFEYTGPALGIECKIYEAIAAISTLRHLALNFRYCGAIDKLWMTQFLKRLRESKSIEWIVFYHTLGFASTDAFRSLRKMSTLKRISFHYHRQMDEQGFKLLVDRKPPLHQLDFVTFSFSDKRRMDDLVAYAKTKIQKVTAKCFTDQDPKDSPFIL</sequence>
<protein>
    <recommendedName>
        <fullName evidence="2">F-box domain-containing protein</fullName>
    </recommendedName>
</protein>
<dbReference type="InterPro" id="IPR036047">
    <property type="entry name" value="F-box-like_dom_sf"/>
</dbReference>
<evidence type="ECO:0000313" key="1">
    <source>
        <dbReference type="EMBL" id="CDS08504.1"/>
    </source>
</evidence>
<name>A0A077WN77_9FUNG</name>
<dbReference type="InterPro" id="IPR032675">
    <property type="entry name" value="LRR_dom_sf"/>
</dbReference>
<accession>A0A077WN77</accession>
<dbReference type="SUPFAM" id="SSF81383">
    <property type="entry name" value="F-box domain"/>
    <property type="match status" value="1"/>
</dbReference>
<dbReference type="PANTHER" id="PTHR38926:SF72">
    <property type="entry name" value="IM:7136021-RELATED"/>
    <property type="match status" value="1"/>
</dbReference>
<reference evidence="1" key="1">
    <citation type="journal article" date="2014" name="Genome Announc.">
        <title>De novo whole-genome sequence and genome annotation of Lichtheimia ramosa.</title>
        <authorList>
            <person name="Linde J."/>
            <person name="Schwartze V."/>
            <person name="Binder U."/>
            <person name="Lass-Florl C."/>
            <person name="Voigt K."/>
            <person name="Horn F."/>
        </authorList>
    </citation>
    <scope>NUCLEOTIDE SEQUENCE</scope>
    <source>
        <strain evidence="1">JMRC FSU:6197</strain>
    </source>
</reference>
<organism evidence="1">
    <name type="scientific">Lichtheimia ramosa</name>
    <dbReference type="NCBI Taxonomy" id="688394"/>
    <lineage>
        <taxon>Eukaryota</taxon>
        <taxon>Fungi</taxon>
        <taxon>Fungi incertae sedis</taxon>
        <taxon>Mucoromycota</taxon>
        <taxon>Mucoromycotina</taxon>
        <taxon>Mucoromycetes</taxon>
        <taxon>Mucorales</taxon>
        <taxon>Lichtheimiaceae</taxon>
        <taxon>Lichtheimia</taxon>
    </lineage>
</organism>
<dbReference type="PANTHER" id="PTHR38926">
    <property type="entry name" value="F-BOX DOMAIN CONTAINING PROTEIN, EXPRESSED"/>
    <property type="match status" value="1"/>
</dbReference>
<dbReference type="Gene3D" id="3.80.10.10">
    <property type="entry name" value="Ribonuclease Inhibitor"/>
    <property type="match status" value="1"/>
</dbReference>
<gene>
    <name evidence="1" type="ORF">LRAMOSA09865</name>
</gene>
<dbReference type="EMBL" id="LK023325">
    <property type="protein sequence ID" value="CDS08504.1"/>
    <property type="molecule type" value="Genomic_DNA"/>
</dbReference>
<evidence type="ECO:0008006" key="2">
    <source>
        <dbReference type="Google" id="ProtNLM"/>
    </source>
</evidence>
<dbReference type="SUPFAM" id="SSF52047">
    <property type="entry name" value="RNI-like"/>
    <property type="match status" value="1"/>
</dbReference>
<dbReference type="AlphaFoldDB" id="A0A077WN77"/>
<proteinExistence type="predicted"/>